<sequence>ALHPEQLKKIVSDALSNIYDTEEMREQKEIEKIERNMLIDMRQKAIDHLEDEFPEYMEGVLA</sequence>
<name>A0A3B0TBZ2_9ZZZZ</name>
<dbReference type="AlphaFoldDB" id="A0A3B0TBZ2"/>
<organism evidence="1">
    <name type="scientific">hydrothermal vent metagenome</name>
    <dbReference type="NCBI Taxonomy" id="652676"/>
    <lineage>
        <taxon>unclassified sequences</taxon>
        <taxon>metagenomes</taxon>
        <taxon>ecological metagenomes</taxon>
    </lineage>
</organism>
<gene>
    <name evidence="1" type="ORF">MNBD_BACTEROID05-32</name>
</gene>
<proteinExistence type="predicted"/>
<feature type="non-terminal residue" evidence="1">
    <location>
        <position position="1"/>
    </location>
</feature>
<protein>
    <submittedName>
        <fullName evidence="1">Uncharacterized protein</fullName>
    </submittedName>
</protein>
<dbReference type="EMBL" id="UOEN01000305">
    <property type="protein sequence ID" value="VAW16151.1"/>
    <property type="molecule type" value="Genomic_DNA"/>
</dbReference>
<evidence type="ECO:0000313" key="1">
    <source>
        <dbReference type="EMBL" id="VAW16151.1"/>
    </source>
</evidence>
<reference evidence="1" key="1">
    <citation type="submission" date="2018-06" db="EMBL/GenBank/DDBJ databases">
        <authorList>
            <person name="Zhirakovskaya E."/>
        </authorList>
    </citation>
    <scope>NUCLEOTIDE SEQUENCE</scope>
</reference>
<accession>A0A3B0TBZ2</accession>